<keyword evidence="7" id="KW-0653">Protein transport</keyword>
<dbReference type="PROSITE" id="PS01141">
    <property type="entry name" value="T2SP_C"/>
    <property type="match status" value="1"/>
</dbReference>
<dbReference type="Gene3D" id="2.30.42.10">
    <property type="match status" value="1"/>
</dbReference>
<dbReference type="Proteomes" id="UP000512182">
    <property type="component" value="Chromosome"/>
</dbReference>
<comment type="subcellular location">
    <subcellularLocation>
        <location evidence="1">Cell inner membrane</location>
    </subcellularLocation>
</comment>
<dbReference type="GO" id="GO:0015627">
    <property type="term" value="C:type II protein secretion system complex"/>
    <property type="evidence" value="ECO:0007669"/>
    <property type="project" value="InterPro"/>
</dbReference>
<evidence type="ECO:0000259" key="10">
    <source>
        <dbReference type="Pfam" id="PF11356"/>
    </source>
</evidence>
<accession>A0A0B1JFD2</accession>
<dbReference type="InterPro" id="IPR001639">
    <property type="entry name" value="T2SS_protein-GspC"/>
</dbReference>
<keyword evidence="8" id="KW-1133">Transmembrane helix</keyword>
<dbReference type="Proteomes" id="UP000531761">
    <property type="component" value="Unassembled WGS sequence"/>
</dbReference>
<evidence type="ECO:0000256" key="6">
    <source>
        <dbReference type="ARBA" id="ARBA00022692"/>
    </source>
</evidence>
<gene>
    <name evidence="12" type="primary">gspC</name>
    <name evidence="12" type="ORF">HEP30_007630</name>
    <name evidence="13" type="ORF">HV109_03855</name>
    <name evidence="11" type="ORF">WR15_25880</name>
</gene>
<evidence type="ECO:0000256" key="3">
    <source>
        <dbReference type="ARBA" id="ARBA00022448"/>
    </source>
</evidence>
<evidence type="ECO:0000256" key="2">
    <source>
        <dbReference type="ARBA" id="ARBA00007986"/>
    </source>
</evidence>
<dbReference type="InterPro" id="IPR024961">
    <property type="entry name" value="T2SS_GspC_N"/>
</dbReference>
<evidence type="ECO:0000256" key="7">
    <source>
        <dbReference type="ARBA" id="ARBA00022927"/>
    </source>
</evidence>
<dbReference type="Pfam" id="PF11356">
    <property type="entry name" value="T2SSC"/>
    <property type="match status" value="1"/>
</dbReference>
<evidence type="ECO:0000313" key="11">
    <source>
        <dbReference type="EMBL" id="KNF62510.1"/>
    </source>
</evidence>
<keyword evidence="5" id="KW-0997">Cell inner membrane</keyword>
<protein>
    <submittedName>
        <fullName evidence="11">General secretion pathway protein GspC</fullName>
    </submittedName>
    <submittedName>
        <fullName evidence="12">Type II secretion system protein GspC</fullName>
    </submittedName>
</protein>
<evidence type="ECO:0000256" key="9">
    <source>
        <dbReference type="ARBA" id="ARBA00023136"/>
    </source>
</evidence>
<proteinExistence type="inferred from homology"/>
<dbReference type="Proteomes" id="UP000037564">
    <property type="component" value="Unassembled WGS sequence"/>
</dbReference>
<sequence>MARVVFRDARIYLIQWLTKIRHTLNQRQSLNTDQEHLRKIVRGMLWLMLLIISAKVAHSLWRYFSFSAEYTAVSPSANKPPRADAKTFDKNDVQLISQQNWFGKYQPVATPVKQPEPVPVAETRLNVVLRGIAFGARPGAVIEEGGKQQVYLQGERLGSHNAVIEEINRDHVMLRYQGKIERLSLAEEGHSTVAVTNKKAVSDEAKQAVAEPAASAPVEIPTAVRQALTKDPQKIFNYIQLTPVRKEGIVGYAVKPGADRSLFDASGFKEGDIAIALNQQDFTDPRAMIALMRQLPSMDSIQLTVLRKGARHDISIALR</sequence>
<dbReference type="NCBIfam" id="NF007242">
    <property type="entry name" value="PRK09681.1"/>
    <property type="match status" value="1"/>
</dbReference>
<keyword evidence="4" id="KW-1003">Cell membrane</keyword>
<evidence type="ECO:0000313" key="16">
    <source>
        <dbReference type="Proteomes" id="UP000531761"/>
    </source>
</evidence>
<dbReference type="Gene3D" id="2.30.30.830">
    <property type="match status" value="1"/>
</dbReference>
<evidence type="ECO:0000256" key="1">
    <source>
        <dbReference type="ARBA" id="ARBA00004533"/>
    </source>
</evidence>
<dbReference type="EMBL" id="CP056794">
    <property type="protein sequence ID" value="QLY95852.1"/>
    <property type="molecule type" value="Genomic_DNA"/>
</dbReference>
<evidence type="ECO:0000313" key="15">
    <source>
        <dbReference type="Proteomes" id="UP000512182"/>
    </source>
</evidence>
<evidence type="ECO:0000256" key="5">
    <source>
        <dbReference type="ARBA" id="ARBA00022519"/>
    </source>
</evidence>
<feature type="domain" description="Type II secretion system protein GspC N-terminal" evidence="10">
    <location>
        <begin position="46"/>
        <end position="185"/>
    </location>
</feature>
<evidence type="ECO:0000313" key="14">
    <source>
        <dbReference type="Proteomes" id="UP000037564"/>
    </source>
</evidence>
<dbReference type="GO" id="GO:0005886">
    <property type="term" value="C:plasma membrane"/>
    <property type="evidence" value="ECO:0007669"/>
    <property type="project" value="UniProtKB-SubCell"/>
</dbReference>
<dbReference type="NCBIfam" id="TIGR01713">
    <property type="entry name" value="typeII_sec_gspC"/>
    <property type="match status" value="1"/>
</dbReference>
<dbReference type="PATRIC" id="fig|562.7396.peg.5650"/>
<reference evidence="11 14" key="1">
    <citation type="submission" date="2015-07" db="EMBL/GenBank/DDBJ databases">
        <title>Genome sequences of 64 non-O157:H7 Shiga toxin-producing Escherichia coli strains.</title>
        <authorList>
            <person name="Gonzalez-Escalona N."/>
            <person name="Toro M."/>
            <person name="Timme R."/>
            <person name="Payne J."/>
        </authorList>
    </citation>
    <scope>NUCLEOTIDE SEQUENCE [LARGE SCALE GENOMIC DNA]</scope>
    <source>
        <strain evidence="11 14">CFSAN026843</strain>
    </source>
</reference>
<reference evidence="12 16" key="3">
    <citation type="submission" date="2020-08" db="EMBL/GenBank/DDBJ databases">
        <title>Draft genome sequences of isolates of diverse host origin from the E. coli Reference Center.</title>
        <authorList>
            <person name="Lacher D.W."/>
            <person name="Mammel M.K."/>
            <person name="Gangiredla J."/>
            <person name="Gebru S.T."/>
            <person name="Barnaba T.J."/>
            <person name="Majowicz S.A."/>
            <person name="Dudley E.G."/>
        </authorList>
    </citation>
    <scope>NUCLEOTIDE SEQUENCE [LARGE SCALE GENOMIC DNA]</scope>
    <source>
        <strain evidence="12 16">10.0349</strain>
    </source>
</reference>
<dbReference type="SUPFAM" id="SSF50156">
    <property type="entry name" value="PDZ domain-like"/>
    <property type="match status" value="1"/>
</dbReference>
<organism evidence="11 14">
    <name type="scientific">Escherichia coli</name>
    <dbReference type="NCBI Taxonomy" id="562"/>
    <lineage>
        <taxon>Bacteria</taxon>
        <taxon>Pseudomonadati</taxon>
        <taxon>Pseudomonadota</taxon>
        <taxon>Gammaproteobacteria</taxon>
        <taxon>Enterobacterales</taxon>
        <taxon>Enterobacteriaceae</taxon>
        <taxon>Escherichia</taxon>
    </lineage>
</organism>
<evidence type="ECO:0000256" key="4">
    <source>
        <dbReference type="ARBA" id="ARBA00022475"/>
    </source>
</evidence>
<reference evidence="13 15" key="2">
    <citation type="submission" date="2020-06" db="EMBL/GenBank/DDBJ databases">
        <title>REHAB project genomes.</title>
        <authorList>
            <person name="Shaw L.P."/>
        </authorList>
    </citation>
    <scope>NUCLEOTIDE SEQUENCE [LARGE SCALE GENOMIC DNA]</scope>
    <source>
        <strain evidence="13 15">RHBSTW-00177</strain>
    </source>
</reference>
<dbReference type="RefSeq" id="WP_024166543.1">
    <property type="nucleotide sequence ID" value="NZ_BFKY01000171.1"/>
</dbReference>
<keyword evidence="9" id="KW-0472">Membrane</keyword>
<keyword evidence="6" id="KW-0812">Transmembrane</keyword>
<dbReference type="EMBL" id="JABWMK020000009">
    <property type="protein sequence ID" value="MBB2465966.1"/>
    <property type="molecule type" value="Genomic_DNA"/>
</dbReference>
<evidence type="ECO:0000256" key="8">
    <source>
        <dbReference type="ARBA" id="ARBA00022989"/>
    </source>
</evidence>
<dbReference type="EMBL" id="LGZN01000093">
    <property type="protein sequence ID" value="KNF62510.1"/>
    <property type="molecule type" value="Genomic_DNA"/>
</dbReference>
<keyword evidence="3" id="KW-0813">Transport</keyword>
<evidence type="ECO:0000313" key="12">
    <source>
        <dbReference type="EMBL" id="MBB2465966.1"/>
    </source>
</evidence>
<dbReference type="GO" id="GO:0015628">
    <property type="term" value="P:protein secretion by the type II secretion system"/>
    <property type="evidence" value="ECO:0007669"/>
    <property type="project" value="InterPro"/>
</dbReference>
<dbReference type="AlphaFoldDB" id="A0A0B1JFD2"/>
<evidence type="ECO:0000313" key="13">
    <source>
        <dbReference type="EMBL" id="QLY95852.1"/>
    </source>
</evidence>
<comment type="similarity">
    <text evidence="2">Belongs to the GSP C family.</text>
</comment>
<dbReference type="InterPro" id="IPR036034">
    <property type="entry name" value="PDZ_sf"/>
</dbReference>
<name>A0A0B1JFD2_ECOLX</name>